<dbReference type="InterPro" id="IPR015300">
    <property type="entry name" value="DNA-bd_pseudobarrel_sf"/>
</dbReference>
<evidence type="ECO:0000256" key="4">
    <source>
        <dbReference type="ARBA" id="ARBA00023163"/>
    </source>
</evidence>
<keyword evidence="5" id="KW-0539">Nucleus</keyword>
<evidence type="ECO:0000259" key="6">
    <source>
        <dbReference type="PROSITE" id="PS50863"/>
    </source>
</evidence>
<reference evidence="7" key="1">
    <citation type="journal article" date="2012" name="Nat. Biotechnol.">
        <title>Draft genome sequence of pigeonpea (Cajanus cajan), an orphan legume crop of resource-poor farmers.</title>
        <authorList>
            <person name="Varshney R.K."/>
            <person name="Chen W."/>
            <person name="Li Y."/>
            <person name="Bharti A.K."/>
            <person name="Saxena R.K."/>
            <person name="Schlueter J.A."/>
            <person name="Donoghue M.T."/>
            <person name="Azam S."/>
            <person name="Fan G."/>
            <person name="Whaley A.M."/>
            <person name="Farmer A.D."/>
            <person name="Sheridan J."/>
            <person name="Iwata A."/>
            <person name="Tuteja R."/>
            <person name="Penmetsa R.V."/>
            <person name="Wu W."/>
            <person name="Upadhyaya H.D."/>
            <person name="Yang S.P."/>
            <person name="Shah T."/>
            <person name="Saxena K.B."/>
            <person name="Michael T."/>
            <person name="McCombie W.R."/>
            <person name="Yang B."/>
            <person name="Zhang G."/>
            <person name="Yang H."/>
            <person name="Wang J."/>
            <person name="Spillane C."/>
            <person name="Cook D.R."/>
            <person name="May G.D."/>
            <person name="Xu X."/>
            <person name="Jackson S.A."/>
        </authorList>
    </citation>
    <scope>NUCLEOTIDE SEQUENCE [LARGE SCALE GENOMIC DNA]</scope>
</reference>
<dbReference type="AlphaFoldDB" id="A0A151QXP1"/>
<dbReference type="Pfam" id="PF02362">
    <property type="entry name" value="B3"/>
    <property type="match status" value="1"/>
</dbReference>
<evidence type="ECO:0000313" key="8">
    <source>
        <dbReference type="Proteomes" id="UP000075243"/>
    </source>
</evidence>
<keyword evidence="3" id="KW-0238">DNA-binding</keyword>
<dbReference type="Gene3D" id="2.40.330.10">
    <property type="entry name" value="DNA-binding pseudobarrel domain"/>
    <property type="match status" value="1"/>
</dbReference>
<dbReference type="SMART" id="SM01019">
    <property type="entry name" value="B3"/>
    <property type="match status" value="1"/>
</dbReference>
<dbReference type="SUPFAM" id="SSF101936">
    <property type="entry name" value="DNA-binding pseudobarrel domain"/>
    <property type="match status" value="1"/>
</dbReference>
<evidence type="ECO:0000256" key="2">
    <source>
        <dbReference type="ARBA" id="ARBA00023015"/>
    </source>
</evidence>
<evidence type="ECO:0000256" key="3">
    <source>
        <dbReference type="ARBA" id="ARBA00023125"/>
    </source>
</evidence>
<protein>
    <submittedName>
        <fullName evidence="7">B3 domain-containing protein At1g49475 family</fullName>
    </submittedName>
</protein>
<dbReference type="GO" id="GO:0005634">
    <property type="term" value="C:nucleus"/>
    <property type="evidence" value="ECO:0007669"/>
    <property type="project" value="UniProtKB-SubCell"/>
</dbReference>
<dbReference type="STRING" id="3821.A0A151QXP1"/>
<evidence type="ECO:0000256" key="1">
    <source>
        <dbReference type="ARBA" id="ARBA00004123"/>
    </source>
</evidence>
<dbReference type="PANTHER" id="PTHR31920:SF108">
    <property type="entry name" value="B3 DOMAIN-CONTAINING TRANSCRIPTION FACTOR VRN1-LIKE"/>
    <property type="match status" value="1"/>
</dbReference>
<dbReference type="PANTHER" id="PTHR31920">
    <property type="entry name" value="B3 DOMAIN-CONTAINING"/>
    <property type="match status" value="1"/>
</dbReference>
<evidence type="ECO:0000313" key="7">
    <source>
        <dbReference type="EMBL" id="KYP34985.1"/>
    </source>
</evidence>
<proteinExistence type="predicted"/>
<dbReference type="EMBL" id="KQ484466">
    <property type="protein sequence ID" value="KYP34985.1"/>
    <property type="molecule type" value="Genomic_DNA"/>
</dbReference>
<comment type="subcellular location">
    <subcellularLocation>
        <location evidence="1">Nucleus</location>
    </subcellularLocation>
</comment>
<dbReference type="GO" id="GO:0003677">
    <property type="term" value="F:DNA binding"/>
    <property type="evidence" value="ECO:0007669"/>
    <property type="project" value="UniProtKB-KW"/>
</dbReference>
<keyword evidence="8" id="KW-1185">Reference proteome</keyword>
<evidence type="ECO:0000256" key="5">
    <source>
        <dbReference type="ARBA" id="ARBA00023242"/>
    </source>
</evidence>
<name>A0A151QXP1_CAJCA</name>
<dbReference type="InterPro" id="IPR003340">
    <property type="entry name" value="B3_DNA-bd"/>
</dbReference>
<accession>A0A151QXP1</accession>
<dbReference type="Proteomes" id="UP000075243">
    <property type="component" value="Unassembled WGS sequence"/>
</dbReference>
<sequence length="171" mass="19894">MFPERFVEKYGEGLPNSLFLKTPNGAEWKFNLEKRNGKIWFEKGWKEFAEYHSLAHGHLLVFRCQRTSLFQVHIFDLSASEIDYPPRRKQGKTVSNNHGNRPPIVKILELECHRSGQKRKDNSAVECIQPYQLRSRKSVKVDYNLILPKEALHHTGRKGRGIRFCVSSSIS</sequence>
<gene>
    <name evidence="7" type="ORF">KK1_044001</name>
</gene>
<organism evidence="7 8">
    <name type="scientific">Cajanus cajan</name>
    <name type="common">Pigeon pea</name>
    <name type="synonym">Cajanus indicus</name>
    <dbReference type="NCBI Taxonomy" id="3821"/>
    <lineage>
        <taxon>Eukaryota</taxon>
        <taxon>Viridiplantae</taxon>
        <taxon>Streptophyta</taxon>
        <taxon>Embryophyta</taxon>
        <taxon>Tracheophyta</taxon>
        <taxon>Spermatophyta</taxon>
        <taxon>Magnoliopsida</taxon>
        <taxon>eudicotyledons</taxon>
        <taxon>Gunneridae</taxon>
        <taxon>Pentapetalae</taxon>
        <taxon>rosids</taxon>
        <taxon>fabids</taxon>
        <taxon>Fabales</taxon>
        <taxon>Fabaceae</taxon>
        <taxon>Papilionoideae</taxon>
        <taxon>50 kb inversion clade</taxon>
        <taxon>NPAAA clade</taxon>
        <taxon>indigoferoid/millettioid clade</taxon>
        <taxon>Phaseoleae</taxon>
        <taxon>Cajanus</taxon>
    </lineage>
</organism>
<dbReference type="CDD" id="cd10017">
    <property type="entry name" value="B3_DNA"/>
    <property type="match status" value="1"/>
</dbReference>
<dbReference type="Gramene" id="C.cajan_44596.t">
    <property type="protein sequence ID" value="C.cajan_44596.t.cds1"/>
    <property type="gene ID" value="C.cajan_44596"/>
</dbReference>
<dbReference type="PROSITE" id="PS50863">
    <property type="entry name" value="B3"/>
    <property type="match status" value="1"/>
</dbReference>
<keyword evidence="2" id="KW-0805">Transcription regulation</keyword>
<keyword evidence="4" id="KW-0804">Transcription</keyword>
<feature type="domain" description="TF-B3" evidence="6">
    <location>
        <begin position="1"/>
        <end position="78"/>
    </location>
</feature>
<dbReference type="InterPro" id="IPR050655">
    <property type="entry name" value="Plant_B3_domain"/>
</dbReference>